<dbReference type="PANTHER" id="PTHR45997:SF1">
    <property type="entry name" value="DNA LIGASE 4"/>
    <property type="match status" value="1"/>
</dbReference>
<dbReference type="InterPro" id="IPR012340">
    <property type="entry name" value="NA-bd_OB-fold"/>
</dbReference>
<dbReference type="Gene3D" id="2.40.50.140">
    <property type="entry name" value="Nucleic acid-binding proteins"/>
    <property type="match status" value="1"/>
</dbReference>
<dbReference type="OrthoDB" id="151490at2759"/>
<dbReference type="EMBL" id="DS235878">
    <property type="protein sequence ID" value="EEB19829.1"/>
    <property type="molecule type" value="Genomic_DNA"/>
</dbReference>
<evidence type="ECO:0000256" key="10">
    <source>
        <dbReference type="ARBA" id="ARBA00022763"/>
    </source>
</evidence>
<dbReference type="CDD" id="cd07968">
    <property type="entry name" value="OBF_DNA_ligase_IV"/>
    <property type="match status" value="1"/>
</dbReference>
<evidence type="ECO:0000256" key="9">
    <source>
        <dbReference type="ARBA" id="ARBA00022741"/>
    </source>
</evidence>
<evidence type="ECO:0000256" key="7">
    <source>
        <dbReference type="ARBA" id="ARBA00022723"/>
    </source>
</evidence>
<dbReference type="KEGG" id="phu:Phum_PHUM592850"/>
<evidence type="ECO:0000313" key="24">
    <source>
        <dbReference type="Proteomes" id="UP000009046"/>
    </source>
</evidence>
<dbReference type="Pfam" id="PF04675">
    <property type="entry name" value="DNA_ligase_A_N"/>
    <property type="match status" value="1"/>
</dbReference>
<evidence type="ECO:0000256" key="8">
    <source>
        <dbReference type="ARBA" id="ARBA00022737"/>
    </source>
</evidence>
<evidence type="ECO:0000259" key="21">
    <source>
        <dbReference type="PROSITE" id="PS50172"/>
    </source>
</evidence>
<comment type="cofactor">
    <cofactor evidence="1">
        <name>Mg(2+)</name>
        <dbReference type="ChEBI" id="CHEBI:18420"/>
    </cofactor>
</comment>
<protein>
    <recommendedName>
        <fullName evidence="5">DNA ligase 4</fullName>
        <ecNumber evidence="4">6.5.1.1</ecNumber>
    </recommendedName>
    <alternativeName>
        <fullName evidence="17">DNA ligase IV</fullName>
    </alternativeName>
    <alternativeName>
        <fullName evidence="16">Polydeoxyribonucleotide synthase [ATP] 4</fullName>
    </alternativeName>
</protein>
<reference evidence="22" key="1">
    <citation type="submission" date="2007-04" db="EMBL/GenBank/DDBJ databases">
        <title>Annotation of Pediculus humanus corporis strain USDA.</title>
        <authorList>
            <person name="Kirkness E."/>
            <person name="Hannick L."/>
            <person name="Hass B."/>
            <person name="Bruggner R."/>
            <person name="Lawson D."/>
            <person name="Bidwell S."/>
            <person name="Joardar V."/>
            <person name="Caler E."/>
            <person name="Walenz B."/>
            <person name="Inman J."/>
            <person name="Schobel S."/>
            <person name="Galinsky K."/>
            <person name="Amedeo P."/>
            <person name="Strausberg R."/>
        </authorList>
    </citation>
    <scope>NUCLEOTIDE SEQUENCE</scope>
    <source>
        <strain evidence="22">USDA</strain>
    </source>
</reference>
<keyword evidence="9" id="KW-0547">Nucleotide-binding</keyword>
<name>E0W2H3_PEDHC</name>
<dbReference type="GO" id="GO:0006310">
    <property type="term" value="P:DNA recombination"/>
    <property type="evidence" value="ECO:0007669"/>
    <property type="project" value="UniProtKB-KW"/>
</dbReference>
<dbReference type="InterPro" id="IPR044125">
    <property type="entry name" value="Adenylation_DNA_ligase_IV"/>
</dbReference>
<dbReference type="InterPro" id="IPR016059">
    <property type="entry name" value="DNA_ligase_ATP-dep_CS"/>
</dbReference>
<dbReference type="RefSeq" id="XP_002432567.1">
    <property type="nucleotide sequence ID" value="XM_002432522.1"/>
</dbReference>
<dbReference type="GO" id="GO:0032807">
    <property type="term" value="C:DNA ligase IV complex"/>
    <property type="evidence" value="ECO:0007669"/>
    <property type="project" value="TreeGrafter"/>
</dbReference>
<dbReference type="GO" id="GO:0003677">
    <property type="term" value="F:DNA binding"/>
    <property type="evidence" value="ECO:0007669"/>
    <property type="project" value="InterPro"/>
</dbReference>
<comment type="catalytic activity">
    <reaction evidence="18">
        <text>ATP + (deoxyribonucleotide)n-3'-hydroxyl + 5'-phospho-(deoxyribonucleotide)m = (deoxyribonucleotide)n+m + AMP + diphosphate.</text>
        <dbReference type="EC" id="6.5.1.1"/>
    </reaction>
</comment>
<evidence type="ECO:0000256" key="6">
    <source>
        <dbReference type="ARBA" id="ARBA00022598"/>
    </source>
</evidence>
<dbReference type="eggNOG" id="KOG0966">
    <property type="taxonomic scope" value="Eukaryota"/>
</dbReference>
<dbReference type="GO" id="GO:0006297">
    <property type="term" value="P:nucleotide-excision repair, DNA gap filling"/>
    <property type="evidence" value="ECO:0007669"/>
    <property type="project" value="TreeGrafter"/>
</dbReference>
<dbReference type="GO" id="GO:0006303">
    <property type="term" value="P:double-strand break repair via nonhomologous end joining"/>
    <property type="evidence" value="ECO:0007669"/>
    <property type="project" value="TreeGrafter"/>
</dbReference>
<dbReference type="GO" id="GO:0071897">
    <property type="term" value="P:DNA biosynthetic process"/>
    <property type="evidence" value="ECO:0007669"/>
    <property type="project" value="InterPro"/>
</dbReference>
<evidence type="ECO:0000256" key="5">
    <source>
        <dbReference type="ARBA" id="ARBA00022073"/>
    </source>
</evidence>
<dbReference type="InterPro" id="IPR001357">
    <property type="entry name" value="BRCT_dom"/>
</dbReference>
<keyword evidence="10" id="KW-0227">DNA damage</keyword>
<dbReference type="InterPro" id="IPR029710">
    <property type="entry name" value="LIG4"/>
</dbReference>
<dbReference type="Gene3D" id="3.30.470.30">
    <property type="entry name" value="DNA ligase/mRNA capping enzyme"/>
    <property type="match status" value="1"/>
</dbReference>
<accession>E0W2H3</accession>
<dbReference type="HOGENOM" id="CLU_004844_2_0_1"/>
<dbReference type="SUPFAM" id="SSF52113">
    <property type="entry name" value="BRCT domain"/>
    <property type="match status" value="2"/>
</dbReference>
<dbReference type="EnsemblMetazoa" id="PHUM592850-RA">
    <property type="protein sequence ID" value="PHUM592850-PA"/>
    <property type="gene ID" value="PHUM592850"/>
</dbReference>
<keyword evidence="24" id="KW-1185">Reference proteome</keyword>
<dbReference type="CTD" id="8232803"/>
<evidence type="ECO:0000256" key="15">
    <source>
        <dbReference type="ARBA" id="ARBA00023242"/>
    </source>
</evidence>
<dbReference type="EMBL" id="AAZO01007226">
    <property type="status" value="NOT_ANNOTATED_CDS"/>
    <property type="molecule type" value="Genomic_DNA"/>
</dbReference>
<keyword evidence="7" id="KW-0479">Metal-binding</keyword>
<keyword evidence="13" id="KW-0233">DNA recombination</keyword>
<evidence type="ECO:0000313" key="23">
    <source>
        <dbReference type="EnsemblMetazoa" id="PHUM592850-PA"/>
    </source>
</evidence>
<dbReference type="InterPro" id="IPR012308">
    <property type="entry name" value="DNA_ligase_ATP-dep_N"/>
</dbReference>
<dbReference type="PROSITE" id="PS50160">
    <property type="entry name" value="DNA_LIGASE_A3"/>
    <property type="match status" value="1"/>
</dbReference>
<keyword evidence="8" id="KW-0677">Repeat</keyword>
<dbReference type="InterPro" id="IPR036420">
    <property type="entry name" value="BRCT_dom_sf"/>
</dbReference>
<dbReference type="GeneID" id="8232803"/>
<evidence type="ECO:0000313" key="22">
    <source>
        <dbReference type="EMBL" id="EEB19829.1"/>
    </source>
</evidence>
<dbReference type="PROSITE" id="PS50172">
    <property type="entry name" value="BRCT"/>
    <property type="match status" value="1"/>
</dbReference>
<dbReference type="PANTHER" id="PTHR45997">
    <property type="entry name" value="DNA LIGASE 4"/>
    <property type="match status" value="1"/>
</dbReference>
<keyword evidence="15" id="KW-0539">Nucleus</keyword>
<dbReference type="SUPFAM" id="SSF56091">
    <property type="entry name" value="DNA ligase/mRNA capping enzyme, catalytic domain"/>
    <property type="match status" value="1"/>
</dbReference>
<dbReference type="FunCoup" id="E0W2H3">
    <property type="interactions" value="874"/>
</dbReference>
<dbReference type="Pfam" id="PF00533">
    <property type="entry name" value="BRCT"/>
    <property type="match status" value="1"/>
</dbReference>
<dbReference type="Pfam" id="PF01068">
    <property type="entry name" value="DNA_ligase_A_M"/>
    <property type="match status" value="1"/>
</dbReference>
<dbReference type="NCBIfam" id="TIGR00574">
    <property type="entry name" value="dnl1"/>
    <property type="match status" value="1"/>
</dbReference>
<gene>
    <name evidence="23" type="primary">8232803</name>
    <name evidence="22" type="ORF">Phum_PHUM592850</name>
</gene>
<evidence type="ECO:0000256" key="17">
    <source>
        <dbReference type="ARBA" id="ARBA00031942"/>
    </source>
</evidence>
<dbReference type="InterPro" id="IPR012310">
    <property type="entry name" value="DNA_ligase_ATP-dep_cent"/>
</dbReference>
<evidence type="ECO:0000256" key="19">
    <source>
        <dbReference type="RuleBase" id="RU004196"/>
    </source>
</evidence>
<evidence type="ECO:0000256" key="1">
    <source>
        <dbReference type="ARBA" id="ARBA00001946"/>
    </source>
</evidence>
<evidence type="ECO:0000256" key="14">
    <source>
        <dbReference type="ARBA" id="ARBA00023204"/>
    </source>
</evidence>
<dbReference type="Gene3D" id="3.40.50.10190">
    <property type="entry name" value="BRCT domain"/>
    <property type="match status" value="2"/>
</dbReference>
<feature type="domain" description="BRCT" evidence="21">
    <location>
        <begin position="796"/>
        <end position="891"/>
    </location>
</feature>
<keyword evidence="11" id="KW-0067">ATP-binding</keyword>
<evidence type="ECO:0000256" key="12">
    <source>
        <dbReference type="ARBA" id="ARBA00022842"/>
    </source>
</evidence>
<evidence type="ECO:0000256" key="2">
    <source>
        <dbReference type="ARBA" id="ARBA00004123"/>
    </source>
</evidence>
<dbReference type="GO" id="GO:0003910">
    <property type="term" value="F:DNA ligase (ATP) activity"/>
    <property type="evidence" value="ECO:0007669"/>
    <property type="project" value="UniProtKB-EC"/>
</dbReference>
<evidence type="ECO:0000256" key="16">
    <source>
        <dbReference type="ARBA" id="ARBA00030676"/>
    </source>
</evidence>
<proteinExistence type="inferred from homology"/>
<dbReference type="CDD" id="cd07903">
    <property type="entry name" value="Adenylation_DNA_ligase_IV"/>
    <property type="match status" value="1"/>
</dbReference>
<dbReference type="GO" id="GO:0005958">
    <property type="term" value="C:DNA-dependent protein kinase-DNA ligase 4 complex"/>
    <property type="evidence" value="ECO:0007669"/>
    <property type="project" value="TreeGrafter"/>
</dbReference>
<reference evidence="22" key="2">
    <citation type="submission" date="2007-04" db="EMBL/GenBank/DDBJ databases">
        <title>The genome of the human body louse.</title>
        <authorList>
            <consortium name="The Human Body Louse Genome Consortium"/>
            <person name="Kirkness E."/>
            <person name="Walenz B."/>
            <person name="Hass B."/>
            <person name="Bruggner R."/>
            <person name="Strausberg R."/>
        </authorList>
    </citation>
    <scope>NUCLEOTIDE SEQUENCE</scope>
    <source>
        <strain evidence="22">USDA</strain>
    </source>
</reference>
<dbReference type="Proteomes" id="UP000009046">
    <property type="component" value="Unassembled WGS sequence"/>
</dbReference>
<evidence type="ECO:0000256" key="3">
    <source>
        <dbReference type="ARBA" id="ARBA00007572"/>
    </source>
</evidence>
<dbReference type="InterPro" id="IPR000977">
    <property type="entry name" value="DNA_ligase_ATP-dep"/>
</dbReference>
<keyword evidence="12" id="KW-0460">Magnesium</keyword>
<dbReference type="InParanoid" id="E0W2H3"/>
<dbReference type="STRING" id="121224.E0W2H3"/>
<dbReference type="Gene3D" id="1.10.3260.10">
    <property type="entry name" value="DNA ligase, ATP-dependent, N-terminal domain"/>
    <property type="match status" value="1"/>
</dbReference>
<comment type="subcellular location">
    <subcellularLocation>
        <location evidence="2">Nucleus</location>
    </subcellularLocation>
</comment>
<keyword evidence="6 22" id="KW-0436">Ligase</keyword>
<dbReference type="PROSITE" id="PS00333">
    <property type="entry name" value="DNA_LIGASE_A2"/>
    <property type="match status" value="1"/>
</dbReference>
<evidence type="ECO:0000256" key="4">
    <source>
        <dbReference type="ARBA" id="ARBA00012727"/>
    </source>
</evidence>
<dbReference type="EC" id="6.5.1.1" evidence="4"/>
<dbReference type="InterPro" id="IPR012309">
    <property type="entry name" value="DNA_ligase_ATP-dep_C"/>
</dbReference>
<dbReference type="VEuPathDB" id="VectorBase:PHUM592850"/>
<keyword evidence="14" id="KW-0234">DNA repair</keyword>
<dbReference type="SMART" id="SM00292">
    <property type="entry name" value="BRCT"/>
    <property type="match status" value="2"/>
</dbReference>
<dbReference type="GO" id="GO:0046872">
    <property type="term" value="F:metal ion binding"/>
    <property type="evidence" value="ECO:0007669"/>
    <property type="project" value="UniProtKB-KW"/>
</dbReference>
<dbReference type="Pfam" id="PF04679">
    <property type="entry name" value="DNA_ligase_A_C"/>
    <property type="match status" value="1"/>
</dbReference>
<sequence length="891" mass="102161">MSLAKKISFGNFCQLCSKIKSADHEKKIIILRNYISNWKKKAKDIESDGLNLDDSFFPIFRLLIPHLDRERGAYGIKERTLAKIYISILSLPKDGEDALKLLNCKNPKTSYFNNCDFASIAFCILRNRCAEGGQLSVEEVNKHLDKISTSHAANEPRNVDAELISLLKSTNAEEQKWLIRILLKDVKLGLSENVIFKCYHPDARELYDSSNSLRKICDLLNDPEIRLNEIQIQLFTPFKPMLSEECDIQKIDYYLKRSCHFFIETKLDGERFQLHFEEGNFKYFSRNGYDFTTNFGSSKREGNLSPRIFKRIPPHVKSFVLDGEMMSWDRITRSFSSKGKNLDVKNLKEGNHYQSCFCVFDILLYNGEVLTNKPLIARLEILEKIIEPEEGTIIILNRKQISSNSEVIDSLNEAIDNREEGIVMKESMSVYKPNVRKNGGWYKIKPEYTDGLAETLDLLIIGGYYGRGHLKGSVNHFLLGAAVNVSDDNILFYSTGRVGSGYSIKDLEDLSLKLKPYWKEAKNDRMPLSVKWGKEKPDVWIKPDKSYILEIKASEIVSSAIFKSGYALRFPRVEKIRYDKTWKECLTLHNLEEIAKIASGKLTASHFSQSNIPSFLPKKKAKTSIWNINSENFDFSGIKCISKLLQGKEICVFSGFKNIKKLDLEKKVVEFGGKLVKNPGKNTFCILAESDNHTRIKNIIKCGSYDILYSSCFFSFLKIENVKMPKLKPEHFLAMSKGTKEEFSKSYDKYGDHFTKKSTFDAIKHSLNAASQEGKNIVLTSDEIYEMDVNLFGKTSPYSIFRNHVGYFDQFKIVSDSSSKFSSDLDLFKIDFRFYGGKCSDAIDDSTVTHVITLSSDSSRINEINNENHKRKRKFHVVNEKWIESCIKENA</sequence>
<comment type="similarity">
    <text evidence="3 19">Belongs to the ATP-dependent DNA ligase family.</text>
</comment>
<dbReference type="GO" id="GO:0005524">
    <property type="term" value="F:ATP binding"/>
    <property type="evidence" value="ECO:0007669"/>
    <property type="project" value="UniProtKB-KW"/>
</dbReference>
<dbReference type="InterPro" id="IPR036599">
    <property type="entry name" value="DNA_ligase_N_sf"/>
</dbReference>
<evidence type="ECO:0000259" key="20">
    <source>
        <dbReference type="PROSITE" id="PS50160"/>
    </source>
</evidence>
<dbReference type="SUPFAM" id="SSF50249">
    <property type="entry name" value="Nucleic acid-binding proteins"/>
    <property type="match status" value="1"/>
</dbReference>
<evidence type="ECO:0000256" key="18">
    <source>
        <dbReference type="ARBA" id="ARBA00034003"/>
    </source>
</evidence>
<dbReference type="AlphaFoldDB" id="E0W2H3"/>
<feature type="domain" description="ATP-dependent DNA ligase family profile" evidence="20">
    <location>
        <begin position="348"/>
        <end position="483"/>
    </location>
</feature>
<reference evidence="23" key="3">
    <citation type="submission" date="2020-05" db="UniProtKB">
        <authorList>
            <consortium name="EnsemblMetazoa"/>
        </authorList>
    </citation>
    <scope>IDENTIFICATION</scope>
    <source>
        <strain evidence="23">USDA</strain>
    </source>
</reference>
<dbReference type="OMA" id="EGIMIKH"/>
<evidence type="ECO:0000256" key="11">
    <source>
        <dbReference type="ARBA" id="ARBA00022840"/>
    </source>
</evidence>
<evidence type="ECO:0000256" key="13">
    <source>
        <dbReference type="ARBA" id="ARBA00023172"/>
    </source>
</evidence>
<organism>
    <name type="scientific">Pediculus humanus subsp. corporis</name>
    <name type="common">Body louse</name>
    <dbReference type="NCBI Taxonomy" id="121224"/>
    <lineage>
        <taxon>Eukaryota</taxon>
        <taxon>Metazoa</taxon>
        <taxon>Ecdysozoa</taxon>
        <taxon>Arthropoda</taxon>
        <taxon>Hexapoda</taxon>
        <taxon>Insecta</taxon>
        <taxon>Pterygota</taxon>
        <taxon>Neoptera</taxon>
        <taxon>Paraneoptera</taxon>
        <taxon>Psocodea</taxon>
        <taxon>Troctomorpha</taxon>
        <taxon>Phthiraptera</taxon>
        <taxon>Anoplura</taxon>
        <taxon>Pediculidae</taxon>
        <taxon>Pediculus</taxon>
    </lineage>
</organism>